<comment type="caution">
    <text evidence="2">The sequence shown here is derived from an EMBL/GenBank/DDBJ whole genome shotgun (WGS) entry which is preliminary data.</text>
</comment>
<feature type="region of interest" description="Disordered" evidence="1">
    <location>
        <begin position="305"/>
        <end position="346"/>
    </location>
</feature>
<sequence length="377" mass="41404">MDIYVGVRVACLFDYLYNTDYNKETKDASKYLFQNPSEKVLARTVRGDLEAIVEVAIRYLSGCGMNKSPEGALFQLDFLTDPDHGQGPYLGDTAPRELKAKAHSCAAQAYLNKVFIAPAERAGLAADERRFTRRDSLRVSINEPAARFANFTNALHHANESAKLGLVSPAVLTAGFLLRDFGDAAGIDFSQMTRSRRFGPLWKTVTRRLDELYAEERIKQMKIAKNPAAYVCAAEGCGIRSEERAALRKCAGRCPPDLKPHYCSPECQKKKDWLRHKAVCKPGSKGRIPGVSDQPKAVALGLLGIEDTSNDGGPSTTESPEHKPQLHALPPGPARTIDIPAPGTSRGYISVTSSTLEAGMMKYIREEMMNPRNEQGS</sequence>
<evidence type="ECO:0008006" key="4">
    <source>
        <dbReference type="Google" id="ProtNLM"/>
    </source>
</evidence>
<organism evidence="2 3">
    <name type="scientific">Trametes pubescens</name>
    <name type="common">White-rot fungus</name>
    <dbReference type="NCBI Taxonomy" id="154538"/>
    <lineage>
        <taxon>Eukaryota</taxon>
        <taxon>Fungi</taxon>
        <taxon>Dikarya</taxon>
        <taxon>Basidiomycota</taxon>
        <taxon>Agaricomycotina</taxon>
        <taxon>Agaricomycetes</taxon>
        <taxon>Polyporales</taxon>
        <taxon>Polyporaceae</taxon>
        <taxon>Trametes</taxon>
    </lineage>
</organism>
<evidence type="ECO:0000313" key="2">
    <source>
        <dbReference type="EMBL" id="OJT13673.1"/>
    </source>
</evidence>
<dbReference type="OrthoDB" id="2737281at2759"/>
<reference evidence="2 3" key="1">
    <citation type="submission" date="2016-10" db="EMBL/GenBank/DDBJ databases">
        <title>Genome sequence of the basidiomycete white-rot fungus Trametes pubescens.</title>
        <authorList>
            <person name="Makela M.R."/>
            <person name="Granchi Z."/>
            <person name="Peng M."/>
            <person name="De Vries R.P."/>
            <person name="Grigoriev I."/>
            <person name="Riley R."/>
            <person name="Hilden K."/>
        </authorList>
    </citation>
    <scope>NUCLEOTIDE SEQUENCE [LARGE SCALE GENOMIC DNA]</scope>
    <source>
        <strain evidence="2 3">FBCC735</strain>
    </source>
</reference>
<proteinExistence type="predicted"/>
<evidence type="ECO:0000313" key="3">
    <source>
        <dbReference type="Proteomes" id="UP000184267"/>
    </source>
</evidence>
<name>A0A1M2W1K0_TRAPU</name>
<dbReference type="OMA" id="YIREEMM"/>
<protein>
    <recommendedName>
        <fullName evidence="4">MYND-type domain-containing protein</fullName>
    </recommendedName>
</protein>
<accession>A0A1M2W1K0</accession>
<dbReference type="Gene3D" id="6.10.140.2220">
    <property type="match status" value="1"/>
</dbReference>
<dbReference type="EMBL" id="MNAD01000373">
    <property type="protein sequence ID" value="OJT13673.1"/>
    <property type="molecule type" value="Genomic_DNA"/>
</dbReference>
<dbReference type="AlphaFoldDB" id="A0A1M2W1K0"/>
<dbReference type="Proteomes" id="UP000184267">
    <property type="component" value="Unassembled WGS sequence"/>
</dbReference>
<keyword evidence="3" id="KW-1185">Reference proteome</keyword>
<evidence type="ECO:0000256" key="1">
    <source>
        <dbReference type="SAM" id="MobiDB-lite"/>
    </source>
</evidence>
<gene>
    <name evidence="2" type="ORF">TRAPUB_9772</name>
</gene>